<organism evidence="1 2">
    <name type="scientific">Auriscalpium vulgare</name>
    <dbReference type="NCBI Taxonomy" id="40419"/>
    <lineage>
        <taxon>Eukaryota</taxon>
        <taxon>Fungi</taxon>
        <taxon>Dikarya</taxon>
        <taxon>Basidiomycota</taxon>
        <taxon>Agaricomycotina</taxon>
        <taxon>Agaricomycetes</taxon>
        <taxon>Russulales</taxon>
        <taxon>Auriscalpiaceae</taxon>
        <taxon>Auriscalpium</taxon>
    </lineage>
</organism>
<evidence type="ECO:0000313" key="1">
    <source>
        <dbReference type="EMBL" id="KAI0038966.1"/>
    </source>
</evidence>
<dbReference type="Proteomes" id="UP000814033">
    <property type="component" value="Unassembled WGS sequence"/>
</dbReference>
<evidence type="ECO:0000313" key="2">
    <source>
        <dbReference type="Proteomes" id="UP000814033"/>
    </source>
</evidence>
<gene>
    <name evidence="1" type="ORF">FA95DRAFT_1504822</name>
</gene>
<dbReference type="EMBL" id="MU276380">
    <property type="protein sequence ID" value="KAI0038966.1"/>
    <property type="molecule type" value="Genomic_DNA"/>
</dbReference>
<name>A0ACB8R4B5_9AGAM</name>
<comment type="caution">
    <text evidence="1">The sequence shown here is derived from an EMBL/GenBank/DDBJ whole genome shotgun (WGS) entry which is preliminary data.</text>
</comment>
<reference evidence="1" key="2">
    <citation type="journal article" date="2022" name="New Phytol.">
        <title>Evolutionary transition to the ectomycorrhizal habit in the genomes of a hyperdiverse lineage of mushroom-forming fungi.</title>
        <authorList>
            <person name="Looney B."/>
            <person name="Miyauchi S."/>
            <person name="Morin E."/>
            <person name="Drula E."/>
            <person name="Courty P.E."/>
            <person name="Kohler A."/>
            <person name="Kuo A."/>
            <person name="LaButti K."/>
            <person name="Pangilinan J."/>
            <person name="Lipzen A."/>
            <person name="Riley R."/>
            <person name="Andreopoulos W."/>
            <person name="He G."/>
            <person name="Johnson J."/>
            <person name="Nolan M."/>
            <person name="Tritt A."/>
            <person name="Barry K.W."/>
            <person name="Grigoriev I.V."/>
            <person name="Nagy L.G."/>
            <person name="Hibbett D."/>
            <person name="Henrissat B."/>
            <person name="Matheny P.B."/>
            <person name="Labbe J."/>
            <person name="Martin F.M."/>
        </authorList>
    </citation>
    <scope>NUCLEOTIDE SEQUENCE</scope>
    <source>
        <strain evidence="1">FP105234-sp</strain>
    </source>
</reference>
<proteinExistence type="predicted"/>
<reference evidence="1" key="1">
    <citation type="submission" date="2021-02" db="EMBL/GenBank/DDBJ databases">
        <authorList>
            <consortium name="DOE Joint Genome Institute"/>
            <person name="Ahrendt S."/>
            <person name="Looney B.P."/>
            <person name="Miyauchi S."/>
            <person name="Morin E."/>
            <person name="Drula E."/>
            <person name="Courty P.E."/>
            <person name="Chicoki N."/>
            <person name="Fauchery L."/>
            <person name="Kohler A."/>
            <person name="Kuo A."/>
            <person name="Labutti K."/>
            <person name="Pangilinan J."/>
            <person name="Lipzen A."/>
            <person name="Riley R."/>
            <person name="Andreopoulos W."/>
            <person name="He G."/>
            <person name="Johnson J."/>
            <person name="Barry K.W."/>
            <person name="Grigoriev I.V."/>
            <person name="Nagy L."/>
            <person name="Hibbett D."/>
            <person name="Henrissat B."/>
            <person name="Matheny P.B."/>
            <person name="Labbe J."/>
            <person name="Martin F."/>
        </authorList>
    </citation>
    <scope>NUCLEOTIDE SEQUENCE</scope>
    <source>
        <strain evidence="1">FP105234-sp</strain>
    </source>
</reference>
<protein>
    <submittedName>
        <fullName evidence="1">Uncharacterized protein</fullName>
    </submittedName>
</protein>
<accession>A0ACB8R4B5</accession>
<sequence>MRSDSHSFVDRDDRILVQMAGRPPNDKSWPEMVEGISQEYDQVAELADFRPPDLKHQRGEYPVMHAGFTFGGGAKEPHNVKKGSDDHQMARARILRHRGLKRVAGFQSSATSLNAPRIFKHVDRVVEDVRERNPDLRKPFDRSVFPVATFNFGPRALTTPHRDSKNVPWGWCAVTAFGNYDYKKGGHLILWELKQIIEFPPGSTILLPSALITHSNTPIQDGETRQSFTQWCSGDLVRWHAYGQRTEETLHREDPGLQRRLHEELEGRWERSAGMFSKRGELQEDLKAMREGRL</sequence>
<keyword evidence="2" id="KW-1185">Reference proteome</keyword>